<evidence type="ECO:0000313" key="2">
    <source>
        <dbReference type="Proteomes" id="UP000800984"/>
    </source>
</evidence>
<reference evidence="1 2" key="1">
    <citation type="submission" date="2020-02" db="EMBL/GenBank/DDBJ databases">
        <authorList>
            <person name="Chen W.-M."/>
        </authorList>
    </citation>
    <scope>NUCLEOTIDE SEQUENCE [LARGE SCALE GENOMIC DNA]</scope>
    <source>
        <strain evidence="1 2">KDG-16</strain>
    </source>
</reference>
<evidence type="ECO:0000313" key="1">
    <source>
        <dbReference type="EMBL" id="NHM00799.1"/>
    </source>
</evidence>
<proteinExistence type="predicted"/>
<gene>
    <name evidence="1" type="ORF">G4D72_01590</name>
</gene>
<keyword evidence="2" id="KW-1185">Reference proteome</keyword>
<accession>A0ABX0I1X0</accession>
<dbReference type="RefSeq" id="WP_166075835.1">
    <property type="nucleotide sequence ID" value="NZ_JAAJBT010000001.1"/>
</dbReference>
<comment type="caution">
    <text evidence="1">The sequence shown here is derived from an EMBL/GenBank/DDBJ whole genome shotgun (WGS) entry which is preliminary data.</text>
</comment>
<protein>
    <submittedName>
        <fullName evidence="1">Uncharacterized protein</fullName>
    </submittedName>
</protein>
<dbReference type="Proteomes" id="UP000800984">
    <property type="component" value="Unassembled WGS sequence"/>
</dbReference>
<name>A0ABX0I1X0_9FLAO</name>
<sequence>MYKIEIKDIPSCFYQIQFINVIREYTEYKPLEIINMIDILKKGNSLIIEFNSQNVSTASNFVMRLANMGFKIIRSNFHEEENDNW</sequence>
<dbReference type="EMBL" id="JAAJBT010000001">
    <property type="protein sequence ID" value="NHM00799.1"/>
    <property type="molecule type" value="Genomic_DNA"/>
</dbReference>
<organism evidence="1 2">
    <name type="scientific">Flavobacterium difficile</name>
    <dbReference type="NCBI Taxonomy" id="2709659"/>
    <lineage>
        <taxon>Bacteria</taxon>
        <taxon>Pseudomonadati</taxon>
        <taxon>Bacteroidota</taxon>
        <taxon>Flavobacteriia</taxon>
        <taxon>Flavobacteriales</taxon>
        <taxon>Flavobacteriaceae</taxon>
        <taxon>Flavobacterium</taxon>
    </lineage>
</organism>